<evidence type="ECO:0000313" key="1">
    <source>
        <dbReference type="EMBL" id="GAI12000.1"/>
    </source>
</evidence>
<organism evidence="1">
    <name type="scientific">marine sediment metagenome</name>
    <dbReference type="NCBI Taxonomy" id="412755"/>
    <lineage>
        <taxon>unclassified sequences</taxon>
        <taxon>metagenomes</taxon>
        <taxon>ecological metagenomes</taxon>
    </lineage>
</organism>
<feature type="non-terminal residue" evidence="1">
    <location>
        <position position="1"/>
    </location>
</feature>
<reference evidence="1" key="1">
    <citation type="journal article" date="2014" name="Front. Microbiol.">
        <title>High frequency of phylogenetically diverse reductive dehalogenase-homologous genes in deep subseafloor sedimentary metagenomes.</title>
        <authorList>
            <person name="Kawai M."/>
            <person name="Futagami T."/>
            <person name="Toyoda A."/>
            <person name="Takaki Y."/>
            <person name="Nishi S."/>
            <person name="Hori S."/>
            <person name="Arai W."/>
            <person name="Tsubouchi T."/>
            <person name="Morono Y."/>
            <person name="Uchiyama I."/>
            <person name="Ito T."/>
            <person name="Fujiyama A."/>
            <person name="Inagaki F."/>
            <person name="Takami H."/>
        </authorList>
    </citation>
    <scope>NUCLEOTIDE SEQUENCE</scope>
    <source>
        <strain evidence="1">Expedition CK06-06</strain>
    </source>
</reference>
<protein>
    <submittedName>
        <fullName evidence="1">Uncharacterized protein</fullName>
    </submittedName>
</protein>
<gene>
    <name evidence="1" type="ORF">S06H3_20167</name>
</gene>
<accession>X1MBF7</accession>
<comment type="caution">
    <text evidence="1">The sequence shown here is derived from an EMBL/GenBank/DDBJ whole genome shotgun (WGS) entry which is preliminary data.</text>
</comment>
<sequence>PDCRKSLAIYRLKTVRIQNAILNIKNLQEISWKERLKMKRPDTYNQKLKAILKAIKGRGIKTAEKILRQEIEKSGEKSRK</sequence>
<dbReference type="AlphaFoldDB" id="X1MBF7"/>
<name>X1MBF7_9ZZZZ</name>
<proteinExistence type="predicted"/>
<dbReference type="EMBL" id="BARV01010415">
    <property type="protein sequence ID" value="GAI12000.1"/>
    <property type="molecule type" value="Genomic_DNA"/>
</dbReference>